<feature type="signal peptide" evidence="1">
    <location>
        <begin position="1"/>
        <end position="22"/>
    </location>
</feature>
<dbReference type="InterPro" id="IPR011048">
    <property type="entry name" value="Haem_d1_sf"/>
</dbReference>
<evidence type="ECO:0000256" key="1">
    <source>
        <dbReference type="SAM" id="SignalP"/>
    </source>
</evidence>
<reference evidence="2" key="1">
    <citation type="submission" date="2024-05" db="EMBL/GenBank/DDBJ databases">
        <title>Genome sequencing of novel strain.</title>
        <authorList>
            <person name="Ganbat D."/>
            <person name="Ganbat S."/>
            <person name="Lee S.-J."/>
        </authorList>
    </citation>
    <scope>NUCLEOTIDE SEQUENCE</scope>
    <source>
        <strain evidence="2">SMD15-11</strain>
    </source>
</reference>
<evidence type="ECO:0000313" key="2">
    <source>
        <dbReference type="EMBL" id="XDT71311.1"/>
    </source>
</evidence>
<dbReference type="SUPFAM" id="SSF51004">
    <property type="entry name" value="C-terminal (heme d1) domain of cytochrome cd1-nitrite reductase"/>
    <property type="match status" value="1"/>
</dbReference>
<dbReference type="PANTHER" id="PTHR47197:SF3">
    <property type="entry name" value="DIHYDRO-HEME D1 DEHYDROGENASE"/>
    <property type="match status" value="1"/>
</dbReference>
<protein>
    <submittedName>
        <fullName evidence="2">Beta-propeller fold lactonase family protein</fullName>
    </submittedName>
</protein>
<accession>A0AB39UU30</accession>
<sequence>MKQKIFALTGVAAMMFSLQAAAAVKVYIPLGSANTVIKVDAATGQIEGNYPGPVNPHGLVAVPGSDYLMAGSLYQDGETSYLYKVHPGHGHVMSKTAVKGWTHHQAATPDGRYVISTHGMAGDISVFDMKANKVVKRIPTGEVPNYTLVSADGRTAWVSNAGSNDIAEVDLEAGKVTRRLESGPSPEHMAFDSSREHIWVSNADAGTVSQVDIASGKVVRTVPLGAEVHGLDASTDGRSLYVSVKGADKIVRIDTVTGALASAPLGPKPYHLNTIPGTDLVFVSSRAEPVVWAVDGKTLQVRYTVSLPGGEGHQMAVVDE</sequence>
<dbReference type="KEGG" id="tcd:AAIA72_10895"/>
<dbReference type="EMBL" id="CP154858">
    <property type="protein sequence ID" value="XDT71311.1"/>
    <property type="molecule type" value="Genomic_DNA"/>
</dbReference>
<dbReference type="InterPro" id="IPR051200">
    <property type="entry name" value="Host-pathogen_enzymatic-act"/>
</dbReference>
<keyword evidence="1" id="KW-0732">Signal</keyword>
<dbReference type="RefSeq" id="WP_369600346.1">
    <property type="nucleotide sequence ID" value="NZ_CP154858.1"/>
</dbReference>
<dbReference type="InterPro" id="IPR015943">
    <property type="entry name" value="WD40/YVTN_repeat-like_dom_sf"/>
</dbReference>
<gene>
    <name evidence="2" type="ORF">AAIA72_10895</name>
</gene>
<dbReference type="Gene3D" id="2.130.10.10">
    <property type="entry name" value="YVTN repeat-like/Quinoprotein amine dehydrogenase"/>
    <property type="match status" value="2"/>
</dbReference>
<dbReference type="AlphaFoldDB" id="A0AB39UU30"/>
<dbReference type="PANTHER" id="PTHR47197">
    <property type="entry name" value="PROTEIN NIRF"/>
    <property type="match status" value="1"/>
</dbReference>
<feature type="chain" id="PRO_5044257012" evidence="1">
    <location>
        <begin position="23"/>
        <end position="320"/>
    </location>
</feature>
<name>A0AB39UU30_9GAMM</name>
<organism evidence="2">
    <name type="scientific">Thermohahella caldifontis</name>
    <dbReference type="NCBI Taxonomy" id="3142973"/>
    <lineage>
        <taxon>Bacteria</taxon>
        <taxon>Pseudomonadati</taxon>
        <taxon>Pseudomonadota</taxon>
        <taxon>Gammaproteobacteria</taxon>
        <taxon>Oceanospirillales</taxon>
        <taxon>Hahellaceae</taxon>
        <taxon>Thermohahella</taxon>
    </lineage>
</organism>
<proteinExistence type="predicted"/>